<feature type="region of interest" description="Disordered" evidence="1">
    <location>
        <begin position="184"/>
        <end position="235"/>
    </location>
</feature>
<sequence length="235" mass="24867">MSTAERTFPTPVYAVVGAGDVAVQEVKDAFAELKNRAQTSRERTQTRLDETRTRLAELPTEFPSVEDLRAKLTSDELRKVAEPYIEATTGLYNSLAERGESAVERLRQAPYVEENLARVEKAYTDAVELTEDALGAVSTQTRELGERAAALAGRTADKVEDAAVAADEVSSKLQDKAADIEKAGAKAKADADTAATKVTAARKPAAKKAAPAAKKAAPAAKKAAPTAKKAAPTAK</sequence>
<evidence type="ECO:0000256" key="1">
    <source>
        <dbReference type="SAM" id="MobiDB-lite"/>
    </source>
</evidence>
<reference evidence="2 3" key="1">
    <citation type="journal article" date="2023" name="Virus Evol.">
        <title>Computational host range prediction-The good, the bad, and the ugly.</title>
        <authorList>
            <person name="Howell A.A."/>
            <person name="Versoza C.J."/>
            <person name="Pfeifer S.P."/>
        </authorList>
    </citation>
    <scope>NUCLEOTIDE SEQUENCE [LARGE SCALE GENOMIC DNA]</scope>
    <source>
        <strain evidence="2 3">1610/1b</strain>
    </source>
</reference>
<dbReference type="RefSeq" id="WP_066168882.1">
    <property type="nucleotide sequence ID" value="NZ_CP136137.1"/>
</dbReference>
<name>A0ABZ2U3Y5_9ACTN</name>
<keyword evidence="3" id="KW-1185">Reference proteome</keyword>
<dbReference type="Proteomes" id="UP001479933">
    <property type="component" value="Chromosome"/>
</dbReference>
<protein>
    <submittedName>
        <fullName evidence="2">Heparin-binding hemagglutinin</fullName>
    </submittedName>
</protein>
<evidence type="ECO:0000313" key="2">
    <source>
        <dbReference type="EMBL" id="WYY08406.1"/>
    </source>
</evidence>
<evidence type="ECO:0000313" key="3">
    <source>
        <dbReference type="Proteomes" id="UP001479933"/>
    </source>
</evidence>
<dbReference type="EMBL" id="CP136137">
    <property type="protein sequence ID" value="WYY08406.1"/>
    <property type="molecule type" value="Genomic_DNA"/>
</dbReference>
<feature type="compositionally biased region" description="Low complexity" evidence="1">
    <location>
        <begin position="192"/>
        <end position="235"/>
    </location>
</feature>
<organism evidence="2 3">
    <name type="scientific">Gordonia hydrophobica</name>
    <dbReference type="NCBI Taxonomy" id="40516"/>
    <lineage>
        <taxon>Bacteria</taxon>
        <taxon>Bacillati</taxon>
        <taxon>Actinomycetota</taxon>
        <taxon>Actinomycetes</taxon>
        <taxon>Mycobacteriales</taxon>
        <taxon>Gordoniaceae</taxon>
        <taxon>Gordonia</taxon>
    </lineage>
</organism>
<gene>
    <name evidence="2" type="ORF">RVF87_04855</name>
</gene>
<accession>A0ABZ2U3Y5</accession>
<proteinExistence type="predicted"/>